<name>A0A1V6PV74_9EURO</name>
<accession>A0A1V6PV74</accession>
<reference evidence="2" key="1">
    <citation type="journal article" date="2017" name="Nat. Microbiol.">
        <title>Global analysis of biosynthetic gene clusters reveals vast potential of secondary metabolite production in Penicillium species.</title>
        <authorList>
            <person name="Nielsen J.C."/>
            <person name="Grijseels S."/>
            <person name="Prigent S."/>
            <person name="Ji B."/>
            <person name="Dainat J."/>
            <person name="Nielsen K.F."/>
            <person name="Frisvad J.C."/>
            <person name="Workman M."/>
            <person name="Nielsen J."/>
        </authorList>
    </citation>
    <scope>NUCLEOTIDE SEQUENCE [LARGE SCALE GENOMIC DNA]</scope>
    <source>
        <strain evidence="2">IBT 31811</strain>
    </source>
</reference>
<organism evidence="1 2">
    <name type="scientific">Penicillium antarcticum</name>
    <dbReference type="NCBI Taxonomy" id="416450"/>
    <lineage>
        <taxon>Eukaryota</taxon>
        <taxon>Fungi</taxon>
        <taxon>Dikarya</taxon>
        <taxon>Ascomycota</taxon>
        <taxon>Pezizomycotina</taxon>
        <taxon>Eurotiomycetes</taxon>
        <taxon>Eurotiomycetidae</taxon>
        <taxon>Eurotiales</taxon>
        <taxon>Aspergillaceae</taxon>
        <taxon>Penicillium</taxon>
    </lineage>
</organism>
<dbReference type="AlphaFoldDB" id="A0A1V6PV74"/>
<dbReference type="Proteomes" id="UP000191672">
    <property type="component" value="Unassembled WGS sequence"/>
</dbReference>
<comment type="caution">
    <text evidence="1">The sequence shown here is derived from an EMBL/GenBank/DDBJ whole genome shotgun (WGS) entry which is preliminary data.</text>
</comment>
<evidence type="ECO:0000313" key="1">
    <source>
        <dbReference type="EMBL" id="OQD80908.1"/>
    </source>
</evidence>
<protein>
    <submittedName>
        <fullName evidence="1">Uncharacterized protein</fullName>
    </submittedName>
</protein>
<sequence>MAEIGSGRYRVWLQVTEGDIRWTRPAVFNAQEVESSFREWIDQLTPRHYLEMPDSDEGNNDMELWFNKMIHADSSSVDAVT</sequence>
<keyword evidence="2" id="KW-1185">Reference proteome</keyword>
<gene>
    <name evidence="1" type="ORF">PENANT_c031G04713</name>
</gene>
<dbReference type="EMBL" id="MDYN01000031">
    <property type="protein sequence ID" value="OQD80908.1"/>
    <property type="molecule type" value="Genomic_DNA"/>
</dbReference>
<evidence type="ECO:0000313" key="2">
    <source>
        <dbReference type="Proteomes" id="UP000191672"/>
    </source>
</evidence>
<proteinExistence type="predicted"/>